<keyword evidence="10" id="KW-1185">Reference proteome</keyword>
<dbReference type="InterPro" id="IPR036259">
    <property type="entry name" value="MFS_trans_sf"/>
</dbReference>
<feature type="transmembrane region" description="Helical" evidence="7">
    <location>
        <begin position="176"/>
        <end position="193"/>
    </location>
</feature>
<protein>
    <submittedName>
        <fullName evidence="9">MFS family permease</fullName>
    </submittedName>
</protein>
<feature type="transmembrane region" description="Helical" evidence="7">
    <location>
        <begin position="294"/>
        <end position="312"/>
    </location>
</feature>
<feature type="transmembrane region" description="Helical" evidence="7">
    <location>
        <begin position="227"/>
        <end position="249"/>
    </location>
</feature>
<comment type="subcellular location">
    <subcellularLocation>
        <location evidence="1">Cell membrane</location>
        <topology evidence="1">Multi-pass membrane protein</topology>
    </subcellularLocation>
</comment>
<evidence type="ECO:0000256" key="4">
    <source>
        <dbReference type="ARBA" id="ARBA00022692"/>
    </source>
</evidence>
<dbReference type="PROSITE" id="PS50850">
    <property type="entry name" value="MFS"/>
    <property type="match status" value="1"/>
</dbReference>
<dbReference type="AlphaFoldDB" id="A0AAE4CKS8"/>
<dbReference type="InterPro" id="IPR050171">
    <property type="entry name" value="MFS_Transporters"/>
</dbReference>
<keyword evidence="5 7" id="KW-1133">Transmembrane helix</keyword>
<dbReference type="EMBL" id="JAVDXW010000001">
    <property type="protein sequence ID" value="MDR7301405.1"/>
    <property type="molecule type" value="Genomic_DNA"/>
</dbReference>
<feature type="transmembrane region" description="Helical" evidence="7">
    <location>
        <begin position="382"/>
        <end position="402"/>
    </location>
</feature>
<feature type="transmembrane region" description="Helical" evidence="7">
    <location>
        <begin position="261"/>
        <end position="282"/>
    </location>
</feature>
<evidence type="ECO:0000256" key="6">
    <source>
        <dbReference type="ARBA" id="ARBA00023136"/>
    </source>
</evidence>
<evidence type="ECO:0000256" key="5">
    <source>
        <dbReference type="ARBA" id="ARBA00022989"/>
    </source>
</evidence>
<feature type="transmembrane region" description="Helical" evidence="7">
    <location>
        <begin position="53"/>
        <end position="76"/>
    </location>
</feature>
<dbReference type="Proteomes" id="UP001180845">
    <property type="component" value="Unassembled WGS sequence"/>
</dbReference>
<keyword evidence="6 7" id="KW-0472">Membrane</keyword>
<dbReference type="Gene3D" id="1.20.1250.20">
    <property type="entry name" value="MFS general substrate transporter like domains"/>
    <property type="match status" value="1"/>
</dbReference>
<dbReference type="RefSeq" id="WP_310271829.1">
    <property type="nucleotide sequence ID" value="NZ_JAVDXW010000001.1"/>
</dbReference>
<dbReference type="GO" id="GO:0022857">
    <property type="term" value="F:transmembrane transporter activity"/>
    <property type="evidence" value="ECO:0007669"/>
    <property type="project" value="InterPro"/>
</dbReference>
<feature type="transmembrane region" description="Helical" evidence="7">
    <location>
        <begin position="352"/>
        <end position="376"/>
    </location>
</feature>
<evidence type="ECO:0000256" key="2">
    <source>
        <dbReference type="ARBA" id="ARBA00022448"/>
    </source>
</evidence>
<feature type="domain" description="Major facilitator superfamily (MFS) profile" evidence="8">
    <location>
        <begin position="22"/>
        <end position="406"/>
    </location>
</feature>
<sequence>MSTTRVPASPAPAPLRRAGTGALAALLASATLGVMAGAVISPVVALIRDDFDLGAGQAGVVITTHSLLIALSGPLVGALIDRTGTRRVLAAGLVAYAVFGAAGALATGYPALLASRAAFGVAAAAVINGLTVSLLNLWQDRADTVMGYRSTAGSIGGILWPMLGGALGGISWRGPFTVYLIALPIAAAAIWLVPDARPPRGTSADTAAGSTADTPVRISTLLRRTPALLWIYALSLTTAVLLYAVMVFVPQRLARLDVTDPLAVSVFIAVTTAATALVGLVYGRIRRHLRYYPIFLVGLTLPIAGFAILAAATRPWMLLAGTPLLGLGMGLIMPATSVLVGTAVPRQVRGRAISYLTSMMLLGQFASPLLLGPIAGPHGIRAVFLAAAILAALIALAAATAFRPDRLTAAASVDDTASEFSRVDGADVRA</sequence>
<proteinExistence type="predicted"/>
<gene>
    <name evidence="9" type="ORF">JOF55_001586</name>
</gene>
<evidence type="ECO:0000313" key="9">
    <source>
        <dbReference type="EMBL" id="MDR7301405.1"/>
    </source>
</evidence>
<evidence type="ECO:0000256" key="7">
    <source>
        <dbReference type="SAM" id="Phobius"/>
    </source>
</evidence>
<feature type="transmembrane region" description="Helical" evidence="7">
    <location>
        <begin position="21"/>
        <end position="47"/>
    </location>
</feature>
<dbReference type="PANTHER" id="PTHR23517">
    <property type="entry name" value="RESISTANCE PROTEIN MDTM, PUTATIVE-RELATED-RELATED"/>
    <property type="match status" value="1"/>
</dbReference>
<organism evidence="9 10">
    <name type="scientific">Haloactinomyces albus</name>
    <dbReference type="NCBI Taxonomy" id="1352928"/>
    <lineage>
        <taxon>Bacteria</taxon>
        <taxon>Bacillati</taxon>
        <taxon>Actinomycetota</taxon>
        <taxon>Actinomycetes</taxon>
        <taxon>Actinopolysporales</taxon>
        <taxon>Actinopolysporaceae</taxon>
        <taxon>Haloactinomyces</taxon>
    </lineage>
</organism>
<dbReference type="PRINTS" id="PR01035">
    <property type="entry name" value="TCRTETA"/>
</dbReference>
<evidence type="ECO:0000313" key="10">
    <source>
        <dbReference type="Proteomes" id="UP001180845"/>
    </source>
</evidence>
<dbReference type="GO" id="GO:0005886">
    <property type="term" value="C:plasma membrane"/>
    <property type="evidence" value="ECO:0007669"/>
    <property type="project" value="UniProtKB-SubCell"/>
</dbReference>
<evidence type="ECO:0000259" key="8">
    <source>
        <dbReference type="PROSITE" id="PS50850"/>
    </source>
</evidence>
<dbReference type="CDD" id="cd17473">
    <property type="entry name" value="MFS_arabinose_efflux_permease_like"/>
    <property type="match status" value="1"/>
</dbReference>
<keyword evidence="4 7" id="KW-0812">Transmembrane</keyword>
<feature type="transmembrane region" description="Helical" evidence="7">
    <location>
        <begin position="88"/>
        <end position="111"/>
    </location>
</feature>
<dbReference type="InterPro" id="IPR020846">
    <property type="entry name" value="MFS_dom"/>
</dbReference>
<comment type="caution">
    <text evidence="9">The sequence shown here is derived from an EMBL/GenBank/DDBJ whole genome shotgun (WGS) entry which is preliminary data.</text>
</comment>
<feature type="transmembrane region" description="Helical" evidence="7">
    <location>
        <begin position="117"/>
        <end position="138"/>
    </location>
</feature>
<dbReference type="Pfam" id="PF07690">
    <property type="entry name" value="MFS_1"/>
    <property type="match status" value="1"/>
</dbReference>
<name>A0AAE4CKS8_9ACTN</name>
<dbReference type="InterPro" id="IPR001958">
    <property type="entry name" value="Tet-R_TetA/multi-R_MdtG-like"/>
</dbReference>
<accession>A0AAE4CKS8</accession>
<evidence type="ECO:0000256" key="3">
    <source>
        <dbReference type="ARBA" id="ARBA00022475"/>
    </source>
</evidence>
<feature type="transmembrane region" description="Helical" evidence="7">
    <location>
        <begin position="150"/>
        <end position="170"/>
    </location>
</feature>
<feature type="transmembrane region" description="Helical" evidence="7">
    <location>
        <begin position="318"/>
        <end position="340"/>
    </location>
</feature>
<evidence type="ECO:0000256" key="1">
    <source>
        <dbReference type="ARBA" id="ARBA00004651"/>
    </source>
</evidence>
<reference evidence="9" key="1">
    <citation type="submission" date="2023-07" db="EMBL/GenBank/DDBJ databases">
        <title>Sequencing the genomes of 1000 actinobacteria strains.</title>
        <authorList>
            <person name="Klenk H.-P."/>
        </authorList>
    </citation>
    <scope>NUCLEOTIDE SEQUENCE</scope>
    <source>
        <strain evidence="9">DSM 45977</strain>
    </source>
</reference>
<keyword evidence="2" id="KW-0813">Transport</keyword>
<dbReference type="InterPro" id="IPR011701">
    <property type="entry name" value="MFS"/>
</dbReference>
<dbReference type="SUPFAM" id="SSF103473">
    <property type="entry name" value="MFS general substrate transporter"/>
    <property type="match status" value="1"/>
</dbReference>
<keyword evidence="3" id="KW-1003">Cell membrane</keyword>